<dbReference type="GO" id="GO:0003847">
    <property type="term" value="F:1-alkyl-2-acetylglycerophosphocholine esterase activity"/>
    <property type="evidence" value="ECO:0007669"/>
    <property type="project" value="TreeGrafter"/>
</dbReference>
<dbReference type="AlphaFoldDB" id="A0A563VVP2"/>
<feature type="domain" description="DUF1400" evidence="5">
    <location>
        <begin position="36"/>
        <end position="162"/>
    </location>
</feature>
<dbReference type="SUPFAM" id="SSF53474">
    <property type="entry name" value="alpha/beta-Hydrolases"/>
    <property type="match status" value="1"/>
</dbReference>
<dbReference type="GO" id="GO:0016042">
    <property type="term" value="P:lipid catabolic process"/>
    <property type="evidence" value="ECO:0007669"/>
    <property type="project" value="UniProtKB-KW"/>
</dbReference>
<proteinExistence type="predicted"/>
<reference evidence="6 7" key="1">
    <citation type="submission" date="2019-01" db="EMBL/GenBank/DDBJ databases">
        <authorList>
            <person name="Brito A."/>
        </authorList>
    </citation>
    <scope>NUCLEOTIDE SEQUENCE [LARGE SCALE GENOMIC DNA]</scope>
    <source>
        <strain evidence="6">1</strain>
    </source>
</reference>
<evidence type="ECO:0000259" key="5">
    <source>
        <dbReference type="Pfam" id="PF07176"/>
    </source>
</evidence>
<evidence type="ECO:0000256" key="1">
    <source>
        <dbReference type="ARBA" id="ARBA00022801"/>
    </source>
</evidence>
<dbReference type="PANTHER" id="PTHR10272:SF13">
    <property type="entry name" value="POLY(ETHYLENE TEREPHTHALATE) HYDROLASE"/>
    <property type="match status" value="1"/>
</dbReference>
<keyword evidence="2" id="KW-0442">Lipid degradation</keyword>
<evidence type="ECO:0000313" key="7">
    <source>
        <dbReference type="Proteomes" id="UP000320055"/>
    </source>
</evidence>
<dbReference type="EMBL" id="CAACVJ010000254">
    <property type="protein sequence ID" value="VEP15333.1"/>
    <property type="molecule type" value="Genomic_DNA"/>
</dbReference>
<dbReference type="Pfam" id="PF07176">
    <property type="entry name" value="DUF1400"/>
    <property type="match status" value="1"/>
</dbReference>
<accession>A0A563VVP2</accession>
<evidence type="ECO:0000256" key="3">
    <source>
        <dbReference type="ARBA" id="ARBA00023098"/>
    </source>
</evidence>
<dbReference type="InterPro" id="IPR029058">
    <property type="entry name" value="AB_hydrolase_fold"/>
</dbReference>
<keyword evidence="7" id="KW-1185">Reference proteome</keyword>
<organism evidence="6 7">
    <name type="scientific">Hyella patelloides LEGE 07179</name>
    <dbReference type="NCBI Taxonomy" id="945734"/>
    <lineage>
        <taxon>Bacteria</taxon>
        <taxon>Bacillati</taxon>
        <taxon>Cyanobacteriota</taxon>
        <taxon>Cyanophyceae</taxon>
        <taxon>Pleurocapsales</taxon>
        <taxon>Hyellaceae</taxon>
        <taxon>Hyella</taxon>
    </lineage>
</organism>
<evidence type="ECO:0000313" key="6">
    <source>
        <dbReference type="EMBL" id="VEP15333.1"/>
    </source>
</evidence>
<dbReference type="InterPro" id="IPR000073">
    <property type="entry name" value="AB_hydrolase_1"/>
</dbReference>
<gene>
    <name evidence="6" type="ORF">H1P_3270002</name>
</gene>
<protein>
    <submittedName>
        <fullName evidence="6">Uncharacterized protein</fullName>
    </submittedName>
</protein>
<keyword evidence="1" id="KW-0378">Hydrolase</keyword>
<sequence length="550" mass="62790">MFFNYFVTMNIIRNSYLLILIFSSLLFFWRSPLTMAAEKVSFRYGLLEFSIPVDSLETYAKTGKIDRHLDTYIQSASPQELAELQQILTYKVDIDRVTVYRFFNSFFGKTILNYLGEIIQISPTQNGFYGLRSALILATGESEGLNVLNILRNFPTETIHINGKTSLKLASTFVELIEQTNETIAAVQHQSNLETTSEPKIDFTQQPNIRKSGAFTWEQETLNFHDRKRNRSFTADLYRPKVNTYIPVIVISPGLGADSNNYDYLAQHLASYGFAVAVVNHPGSDRQRIEDFFRGINREIVEAQEFIDRPRDISYLLDELQQQQLTNPATNSHLNLEQVGIIGHSFGGYTALALAGAKLNIEHLQTYCQSDAIDYDSFNFSLLLQCLAAELSTTKNYQLSDSRIQAIFTLNPINSSIFGQQGLSKITLPITFVAGSSDIIAPALLEQIKPFTWLESPHKYLLLIEKGHHVYNNSKTFDLIANEPKNNTFYLKLSREYLKAMSLAFMQTYIAKRNNYPIFLNSSYAQFLSQDFLKINLVEFLNKTNFKMLE</sequence>
<keyword evidence="3" id="KW-0443">Lipid metabolism</keyword>
<dbReference type="Gene3D" id="3.40.50.1820">
    <property type="entry name" value="alpha/beta hydrolase"/>
    <property type="match status" value="1"/>
</dbReference>
<name>A0A563VVP2_9CYAN</name>
<evidence type="ECO:0000256" key="2">
    <source>
        <dbReference type="ARBA" id="ARBA00022963"/>
    </source>
</evidence>
<dbReference type="OrthoDB" id="422423at2"/>
<dbReference type="Pfam" id="PF00561">
    <property type="entry name" value="Abhydrolase_1"/>
    <property type="match status" value="1"/>
</dbReference>
<dbReference type="InterPro" id="IPR010802">
    <property type="entry name" value="DUF1400"/>
</dbReference>
<feature type="domain" description="AB hydrolase-1" evidence="4">
    <location>
        <begin position="247"/>
        <end position="356"/>
    </location>
</feature>
<dbReference type="Proteomes" id="UP000320055">
    <property type="component" value="Unassembled WGS sequence"/>
</dbReference>
<dbReference type="PANTHER" id="PTHR10272">
    <property type="entry name" value="PLATELET-ACTIVATING FACTOR ACETYLHYDROLASE"/>
    <property type="match status" value="1"/>
</dbReference>
<evidence type="ECO:0000259" key="4">
    <source>
        <dbReference type="Pfam" id="PF00561"/>
    </source>
</evidence>